<comment type="caution">
    <text evidence="1">The sequence shown here is derived from an EMBL/GenBank/DDBJ whole genome shotgun (WGS) entry which is preliminary data.</text>
</comment>
<evidence type="ECO:0000313" key="1">
    <source>
        <dbReference type="EMBL" id="MBK9983562.1"/>
    </source>
</evidence>
<accession>A0A9D7XUB7</accession>
<organism evidence="1 2">
    <name type="scientific">Candidatus Opimibacter skivensis</name>
    <dbReference type="NCBI Taxonomy" id="2982028"/>
    <lineage>
        <taxon>Bacteria</taxon>
        <taxon>Pseudomonadati</taxon>
        <taxon>Bacteroidota</taxon>
        <taxon>Saprospiria</taxon>
        <taxon>Saprospirales</taxon>
        <taxon>Saprospiraceae</taxon>
        <taxon>Candidatus Opimibacter</taxon>
    </lineage>
</organism>
<gene>
    <name evidence="1" type="ORF">IPP15_14450</name>
</gene>
<reference evidence="1 2" key="1">
    <citation type="submission" date="2020-10" db="EMBL/GenBank/DDBJ databases">
        <title>Connecting structure to function with the recovery of over 1000 high-quality activated sludge metagenome-assembled genomes encoding full-length rRNA genes using long-read sequencing.</title>
        <authorList>
            <person name="Singleton C.M."/>
            <person name="Petriglieri F."/>
            <person name="Kristensen J.M."/>
            <person name="Kirkegaard R.H."/>
            <person name="Michaelsen T.Y."/>
            <person name="Andersen M.H."/>
            <person name="Karst S.M."/>
            <person name="Dueholm M.S."/>
            <person name="Nielsen P.H."/>
            <person name="Albertsen M."/>
        </authorList>
    </citation>
    <scope>NUCLEOTIDE SEQUENCE [LARGE SCALE GENOMIC DNA]</scope>
    <source>
        <strain evidence="1">Ribe_18-Q3-R11-54_MAXAC.273</strain>
    </source>
</reference>
<sequence>MMKPIFVFLFTIVTFTTFGQSITISEELALRNDYDYTILGWVGGDLLLFRDRGHEFFIQAFDEELHLKWEREILLSPHRADIIGVISHPDKIDILYGVRDKGDYYIKHSAYDHSITLIDTMTLGIVENIFITPKVQMVSSEDENKAVVYREDGEGLHLISYDLTAHIVLWQNTLKLPGGGFQRDFRSIEVSNSGEFYLTVEPEKFLQKVQSLDVYSSLPGSEEFIHESIDMGEQQVYDYYTQFDNLHHDLVITGLYSDRNAARAQGFYFVRYQPGLDQTIHLLPFDESLLSEVNGKEVAISRGLSDFNVQKVALREDGGAVVIAELNKEFSRRSSLPVRRDNGTFGRGGWVDYYYEDLILFAINPDGTPHWKKVLRKRQYSQDDDAIYSSFFLFKTPARLRFLFNDEIKQENTVGGYEVSGTGYVERKTVFNTDYQRLKLRFKDGIQVAYNECIVPSERNNRLNLVRIQY</sequence>
<dbReference type="EMBL" id="JADKGY010000020">
    <property type="protein sequence ID" value="MBK9983562.1"/>
    <property type="molecule type" value="Genomic_DNA"/>
</dbReference>
<protein>
    <submittedName>
        <fullName evidence="1">Uncharacterized protein</fullName>
    </submittedName>
</protein>
<dbReference type="AlphaFoldDB" id="A0A9D7XUB7"/>
<dbReference type="Proteomes" id="UP000808337">
    <property type="component" value="Unassembled WGS sequence"/>
</dbReference>
<proteinExistence type="predicted"/>
<name>A0A9D7XUB7_9BACT</name>
<evidence type="ECO:0000313" key="2">
    <source>
        <dbReference type="Proteomes" id="UP000808337"/>
    </source>
</evidence>